<dbReference type="Proteomes" id="UP000887540">
    <property type="component" value="Unplaced"/>
</dbReference>
<organism evidence="1 2">
    <name type="scientific">Acrobeloides nanus</name>
    <dbReference type="NCBI Taxonomy" id="290746"/>
    <lineage>
        <taxon>Eukaryota</taxon>
        <taxon>Metazoa</taxon>
        <taxon>Ecdysozoa</taxon>
        <taxon>Nematoda</taxon>
        <taxon>Chromadorea</taxon>
        <taxon>Rhabditida</taxon>
        <taxon>Tylenchina</taxon>
        <taxon>Cephalobomorpha</taxon>
        <taxon>Cephaloboidea</taxon>
        <taxon>Cephalobidae</taxon>
        <taxon>Acrobeloides</taxon>
    </lineage>
</organism>
<sequence>MQGKVLILKTFENGASKNSIAKAFGTCKTSPQGGDILHVPNAIHHPVVTSCLDIGGDDVEALPYFVFVTFVDVFS</sequence>
<reference evidence="2" key="1">
    <citation type="submission" date="2022-11" db="UniProtKB">
        <authorList>
            <consortium name="WormBaseParasite"/>
        </authorList>
    </citation>
    <scope>IDENTIFICATION</scope>
</reference>
<name>A0A914BYY4_9BILA</name>
<evidence type="ECO:0000313" key="1">
    <source>
        <dbReference type="Proteomes" id="UP000887540"/>
    </source>
</evidence>
<keyword evidence="1" id="KW-1185">Reference proteome</keyword>
<dbReference type="AlphaFoldDB" id="A0A914BYY4"/>
<evidence type="ECO:0000313" key="2">
    <source>
        <dbReference type="WBParaSite" id="ACRNAN_Path_132.g457.t1"/>
    </source>
</evidence>
<accession>A0A914BYY4</accession>
<dbReference type="WBParaSite" id="ACRNAN_Path_132.g457.t1">
    <property type="protein sequence ID" value="ACRNAN_Path_132.g457.t1"/>
    <property type="gene ID" value="ACRNAN_Path_132.g457"/>
</dbReference>
<protein>
    <submittedName>
        <fullName evidence="2">Uncharacterized protein</fullName>
    </submittedName>
</protein>
<proteinExistence type="predicted"/>